<reference evidence="1" key="2">
    <citation type="submission" date="2021-04" db="EMBL/GenBank/DDBJ databases">
        <authorList>
            <person name="Gilroy R."/>
        </authorList>
    </citation>
    <scope>NUCLEOTIDE SEQUENCE</scope>
    <source>
        <strain evidence="1">Gambia15-2214</strain>
    </source>
</reference>
<evidence type="ECO:0000313" key="1">
    <source>
        <dbReference type="EMBL" id="MBU3849683.1"/>
    </source>
</evidence>
<proteinExistence type="predicted"/>
<accession>A0A9E2L142</accession>
<organism evidence="1 2">
    <name type="scientific">Candidatus Treponema excrementipullorum</name>
    <dbReference type="NCBI Taxonomy" id="2838768"/>
    <lineage>
        <taxon>Bacteria</taxon>
        <taxon>Pseudomonadati</taxon>
        <taxon>Spirochaetota</taxon>
        <taxon>Spirochaetia</taxon>
        <taxon>Spirochaetales</taxon>
        <taxon>Treponemataceae</taxon>
        <taxon>Treponema</taxon>
    </lineage>
</organism>
<protein>
    <recommendedName>
        <fullName evidence="3">Transposase</fullName>
    </recommendedName>
</protein>
<gene>
    <name evidence="1" type="ORF">IAA16_03870</name>
</gene>
<dbReference type="Proteomes" id="UP000823914">
    <property type="component" value="Unassembled WGS sequence"/>
</dbReference>
<name>A0A9E2L142_9SPIR</name>
<sequence length="72" mass="8144">MKYELDLYDKWNEGLKEGIEIGEAKGMAKGREEGAIQIAIAMLKDNVAFETIAQYTRLPIETIKKLAPQMTQ</sequence>
<evidence type="ECO:0008006" key="3">
    <source>
        <dbReference type="Google" id="ProtNLM"/>
    </source>
</evidence>
<evidence type="ECO:0000313" key="2">
    <source>
        <dbReference type="Proteomes" id="UP000823914"/>
    </source>
</evidence>
<comment type="caution">
    <text evidence="1">The sequence shown here is derived from an EMBL/GenBank/DDBJ whole genome shotgun (WGS) entry which is preliminary data.</text>
</comment>
<reference evidence="1" key="1">
    <citation type="journal article" date="2021" name="PeerJ">
        <title>Extensive microbial diversity within the chicken gut microbiome revealed by metagenomics and culture.</title>
        <authorList>
            <person name="Gilroy R."/>
            <person name="Ravi A."/>
            <person name="Getino M."/>
            <person name="Pursley I."/>
            <person name="Horton D.L."/>
            <person name="Alikhan N.F."/>
            <person name="Baker D."/>
            <person name="Gharbi K."/>
            <person name="Hall N."/>
            <person name="Watson M."/>
            <person name="Adriaenssens E.M."/>
            <person name="Foster-Nyarko E."/>
            <person name="Jarju S."/>
            <person name="Secka A."/>
            <person name="Antonio M."/>
            <person name="Oren A."/>
            <person name="Chaudhuri R.R."/>
            <person name="La Ragione R."/>
            <person name="Hildebrand F."/>
            <person name="Pallen M.J."/>
        </authorList>
    </citation>
    <scope>NUCLEOTIDE SEQUENCE</scope>
    <source>
        <strain evidence="1">Gambia15-2214</strain>
    </source>
</reference>
<dbReference type="AlphaFoldDB" id="A0A9E2L142"/>
<dbReference type="EMBL" id="JAHLFV010000085">
    <property type="protein sequence ID" value="MBU3849683.1"/>
    <property type="molecule type" value="Genomic_DNA"/>
</dbReference>